<dbReference type="OrthoDB" id="9801107at2"/>
<evidence type="ECO:0000256" key="11">
    <source>
        <dbReference type="HAMAP-Rule" id="MF_01227"/>
    </source>
</evidence>
<comment type="caution">
    <text evidence="11">Lacks conserved residue(s) required for the propagation of feature annotation.</text>
</comment>
<feature type="active site" evidence="11">
    <location>
        <position position="518"/>
    </location>
</feature>
<dbReference type="CDD" id="cd01746">
    <property type="entry name" value="GATase1_CTP_Synthase"/>
    <property type="match status" value="1"/>
</dbReference>
<feature type="binding site" evidence="11">
    <location>
        <begin position="152"/>
        <end position="154"/>
    </location>
    <ligand>
        <name>CTP</name>
        <dbReference type="ChEBI" id="CHEBI:37563"/>
        <note>allosteric inhibitor</note>
    </ligand>
</feature>
<sequence>MAAQQTTKHLFVTGGVASSLGKGLTASSLGNLLKARGLRVTMQKLDPYLNVDPGTMNPFQHGEVFVTDDGAETDLDIGHYERFLDVSLHGSANVTTGQVYSAVIAKERRGEYLGDTVQVIPHITNEIKARIRRMAGPDVDVVITEIGGTVGDIESLPFLEAARQIRHEVGRDNVFFLHVSLVPYIGPSGELKTKPTQHSVAALRSIGIQPDAIVCRSDRPIPVSVKRKISLMCDVDEDAVVAAVDAPSIYDIPKVLHAEGLDAYVVRRLGLPFRDVDWTAWDELLRRVHHPATEVTVALVGKYVDLPDAYLSVTEALRAGGFANDARVNLRWVTSDDCESPQQAARQLEGVDAVCVPGGFGVRGVEGKIGAIRYARENGIPTLGLCLGLQCMVIEFARNVAGLEGAHSTEFDDATPHPVVSTMADQRDIVAGRGDLGGTMRLGLYPAKLAEGSLVREAYGQPYVEERHRHRYEVNNAYRERLEQAGLRISGTSPDGRLVEFIELPRETHPYFVATQAHPELRSRPIRPHPLFVGLIKAAIVRRYGEHALERVSPPLAAPVIEPATP</sequence>
<dbReference type="PANTHER" id="PTHR11550:SF0">
    <property type="entry name" value="CTP SYNTHASE-RELATED"/>
    <property type="match status" value="1"/>
</dbReference>
<evidence type="ECO:0000256" key="9">
    <source>
        <dbReference type="ARBA" id="ARBA00022975"/>
    </source>
</evidence>
<dbReference type="Pfam" id="PF06418">
    <property type="entry name" value="CTP_synth_N"/>
    <property type="match status" value="1"/>
</dbReference>
<dbReference type="CDD" id="cd03113">
    <property type="entry name" value="CTPS_N"/>
    <property type="match status" value="1"/>
</dbReference>
<feature type="binding site" evidence="11">
    <location>
        <position position="246"/>
    </location>
    <ligand>
        <name>ATP</name>
        <dbReference type="ChEBI" id="CHEBI:30616"/>
    </ligand>
</feature>
<keyword evidence="4 11" id="KW-0479">Metal-binding</keyword>
<name>A0A132MSX3_9ACTN</name>
<organism evidence="14 15">
    <name type="scientific">Carbonactinospora thermoautotrophica</name>
    <dbReference type="NCBI Taxonomy" id="1469144"/>
    <lineage>
        <taxon>Bacteria</taxon>
        <taxon>Bacillati</taxon>
        <taxon>Actinomycetota</taxon>
        <taxon>Actinomycetes</taxon>
        <taxon>Kitasatosporales</taxon>
        <taxon>Carbonactinosporaceae</taxon>
        <taxon>Carbonactinospora</taxon>
    </lineage>
</organism>
<dbReference type="Proteomes" id="UP000070188">
    <property type="component" value="Unassembled WGS sequence"/>
</dbReference>
<keyword evidence="6 11" id="KW-0067">ATP-binding</keyword>
<dbReference type="InterPro" id="IPR029062">
    <property type="entry name" value="Class_I_gatase-like"/>
</dbReference>
<dbReference type="InterPro" id="IPR017456">
    <property type="entry name" value="CTP_synthase_N"/>
</dbReference>
<dbReference type="GO" id="GO:0004359">
    <property type="term" value="F:glutaminase activity"/>
    <property type="evidence" value="ECO:0007669"/>
    <property type="project" value="RHEA"/>
</dbReference>
<reference evidence="15" key="1">
    <citation type="submission" date="2015-04" db="EMBL/GenBank/DDBJ databases">
        <title>Physiological reanalysis, assessment of diazotrophy, and genome sequences of multiple isolates of Streptomyces thermoautotrophicus.</title>
        <authorList>
            <person name="MacKellar D.C."/>
            <person name="Lieber L."/>
            <person name="Norman J."/>
            <person name="Bolger A."/>
            <person name="Tobin C."/>
            <person name="Murray J.W."/>
            <person name="Chang R."/>
            <person name="Ford T."/>
            <person name="Nguyen P.Q."/>
            <person name="Woodward J."/>
            <person name="Permingeat H."/>
            <person name="Joshi N.S."/>
            <person name="Silver P.A."/>
            <person name="Usadel B."/>
            <person name="Rutherford A.W."/>
            <person name="Friesen M."/>
            <person name="Prell J."/>
        </authorList>
    </citation>
    <scope>NUCLEOTIDE SEQUENCE [LARGE SCALE GENOMIC DNA]</scope>
    <source>
        <strain evidence="15">H1</strain>
    </source>
</reference>
<comment type="miscellaneous">
    <text evidence="11">CTPSs have evolved a hybrid strategy for distinguishing between UTP and CTP. The overlapping regions of the product feedback inhibitory and substrate sites recognize a common feature in both compounds, the triphosphate moiety. To differentiate isosteric substrate and product pyrimidine rings, an additional pocket far from the expected kinase/ligase catalytic site, specifically recognizes the cytosine and ribose portions of the product inhibitor.</text>
</comment>
<evidence type="ECO:0000256" key="7">
    <source>
        <dbReference type="ARBA" id="ARBA00022842"/>
    </source>
</evidence>
<dbReference type="GO" id="GO:0003883">
    <property type="term" value="F:CTP synthase activity"/>
    <property type="evidence" value="ECO:0007669"/>
    <property type="project" value="UniProtKB-UniRule"/>
</dbReference>
<dbReference type="PATRIC" id="fig|1469144.10.peg.1998"/>
<dbReference type="EMBL" id="LAXD01000001">
    <property type="protein sequence ID" value="KWX00820.1"/>
    <property type="molecule type" value="Genomic_DNA"/>
</dbReference>
<comment type="subunit">
    <text evidence="11">Homotetramer.</text>
</comment>
<feature type="active site" evidence="11">
    <location>
        <position position="520"/>
    </location>
</feature>
<feature type="region of interest" description="Amidoligase domain" evidence="11">
    <location>
        <begin position="1"/>
        <end position="271"/>
    </location>
</feature>
<feature type="binding site" evidence="11">
    <location>
        <begin position="19"/>
        <end position="24"/>
    </location>
    <ligand>
        <name>ATP</name>
        <dbReference type="ChEBI" id="CHEBI:30616"/>
    </ligand>
</feature>
<dbReference type="InterPro" id="IPR004468">
    <property type="entry name" value="CTP_synthase"/>
</dbReference>
<dbReference type="GO" id="GO:0044210">
    <property type="term" value="P:'de novo' CTP biosynthetic process"/>
    <property type="evidence" value="ECO:0007669"/>
    <property type="project" value="UniProtKB-UniRule"/>
</dbReference>
<dbReference type="PROSITE" id="PS51273">
    <property type="entry name" value="GATASE_TYPE_1"/>
    <property type="match status" value="1"/>
</dbReference>
<dbReference type="SUPFAM" id="SSF52540">
    <property type="entry name" value="P-loop containing nucleoside triphosphate hydrolases"/>
    <property type="match status" value="1"/>
</dbReference>
<evidence type="ECO:0000256" key="10">
    <source>
        <dbReference type="ARBA" id="ARBA00047781"/>
    </source>
</evidence>
<dbReference type="HAMAP" id="MF_01227">
    <property type="entry name" value="PyrG"/>
    <property type="match status" value="1"/>
</dbReference>
<comment type="function">
    <text evidence="11">Catalyzes the ATP-dependent amination of UTP to CTP with either L-glutamine or ammonia as the source of nitrogen. Regulates intracellular CTP levels through interactions with the four ribonucleotide triphosphates.</text>
</comment>
<evidence type="ECO:0000256" key="5">
    <source>
        <dbReference type="ARBA" id="ARBA00022741"/>
    </source>
</evidence>
<dbReference type="SUPFAM" id="SSF52317">
    <property type="entry name" value="Class I glutamine amidotransferase-like"/>
    <property type="match status" value="1"/>
</dbReference>
<proteinExistence type="inferred from homology"/>
<evidence type="ECO:0000256" key="8">
    <source>
        <dbReference type="ARBA" id="ARBA00022962"/>
    </source>
</evidence>
<dbReference type="RefSeq" id="WP_066886682.1">
    <property type="nucleotide sequence ID" value="NZ_CP171739.1"/>
</dbReference>
<keyword evidence="7 11" id="KW-0460">Magnesium</keyword>
<dbReference type="NCBIfam" id="TIGR00337">
    <property type="entry name" value="PyrG"/>
    <property type="match status" value="1"/>
</dbReference>
<dbReference type="PANTHER" id="PTHR11550">
    <property type="entry name" value="CTP SYNTHASE"/>
    <property type="match status" value="1"/>
</dbReference>
<feature type="binding site" evidence="11">
    <location>
        <position position="228"/>
    </location>
    <ligand>
        <name>UTP</name>
        <dbReference type="ChEBI" id="CHEBI:46398"/>
    </ligand>
</feature>
<accession>A0A132MSX3</accession>
<feature type="active site" description="Nucleophile; for glutamine hydrolysis" evidence="11">
    <location>
        <position position="386"/>
    </location>
</feature>
<dbReference type="NCBIfam" id="NF003792">
    <property type="entry name" value="PRK05380.1"/>
    <property type="match status" value="1"/>
</dbReference>
<feature type="binding site" evidence="11">
    <location>
        <begin position="387"/>
        <end position="390"/>
    </location>
    <ligand>
        <name>L-glutamine</name>
        <dbReference type="ChEBI" id="CHEBI:58359"/>
    </ligand>
</feature>
<dbReference type="FunFam" id="3.40.50.300:FF:000009">
    <property type="entry name" value="CTP synthase"/>
    <property type="match status" value="1"/>
</dbReference>
<feature type="binding site" evidence="11">
    <location>
        <begin position="192"/>
        <end position="197"/>
    </location>
    <ligand>
        <name>CTP</name>
        <dbReference type="ChEBI" id="CHEBI:37563"/>
        <note>allosteric inhibitor</note>
    </ligand>
</feature>
<evidence type="ECO:0000259" key="12">
    <source>
        <dbReference type="Pfam" id="PF00117"/>
    </source>
</evidence>
<evidence type="ECO:0000256" key="6">
    <source>
        <dbReference type="ARBA" id="ARBA00022840"/>
    </source>
</evidence>
<dbReference type="InterPro" id="IPR033828">
    <property type="entry name" value="GATase1_CTP_Synthase"/>
</dbReference>
<evidence type="ECO:0000256" key="4">
    <source>
        <dbReference type="ARBA" id="ARBA00022723"/>
    </source>
</evidence>
<evidence type="ECO:0000259" key="13">
    <source>
        <dbReference type="Pfam" id="PF06418"/>
    </source>
</evidence>
<evidence type="ECO:0000256" key="1">
    <source>
        <dbReference type="ARBA" id="ARBA00005171"/>
    </source>
</evidence>
<feature type="binding site" evidence="11">
    <location>
        <position position="18"/>
    </location>
    <ligand>
        <name>UTP</name>
        <dbReference type="ChEBI" id="CHEBI:46398"/>
    </ligand>
</feature>
<comment type="pathway">
    <text evidence="1 11">Pyrimidine metabolism; CTP biosynthesis via de novo pathway; CTP from UDP: step 2/2.</text>
</comment>
<dbReference type="GO" id="GO:0005829">
    <property type="term" value="C:cytosol"/>
    <property type="evidence" value="ECO:0007669"/>
    <property type="project" value="TreeGrafter"/>
</dbReference>
<dbReference type="Gene3D" id="3.40.50.880">
    <property type="match status" value="1"/>
</dbReference>
<feature type="binding site" evidence="11">
    <location>
        <position position="359"/>
    </location>
    <ligand>
        <name>L-glutamine</name>
        <dbReference type="ChEBI" id="CHEBI:58359"/>
    </ligand>
</feature>
<dbReference type="STRING" id="1469144.LI90_1847"/>
<keyword evidence="15" id="KW-1185">Reference proteome</keyword>
<feature type="binding site" evidence="11">
    <location>
        <position position="228"/>
    </location>
    <ligand>
        <name>CTP</name>
        <dbReference type="ChEBI" id="CHEBI:37563"/>
        <note>allosteric inhibitor</note>
    </ligand>
</feature>
<dbReference type="AlphaFoldDB" id="A0A132MSX3"/>
<dbReference type="EC" id="6.3.4.2" evidence="11"/>
<keyword evidence="5 11" id="KW-0547">Nucleotide-binding</keyword>
<dbReference type="GO" id="GO:0097268">
    <property type="term" value="C:cytoophidium"/>
    <property type="evidence" value="ECO:0007669"/>
    <property type="project" value="UniProtKB-ARBA"/>
</dbReference>
<dbReference type="GO" id="GO:0042802">
    <property type="term" value="F:identical protein binding"/>
    <property type="evidence" value="ECO:0007669"/>
    <property type="project" value="TreeGrafter"/>
</dbReference>
<feature type="binding site" evidence="11">
    <location>
        <position position="18"/>
    </location>
    <ligand>
        <name>CTP</name>
        <dbReference type="ChEBI" id="CHEBI:37563"/>
        <note>allosteric inhibitor</note>
    </ligand>
</feature>
<dbReference type="InterPro" id="IPR017926">
    <property type="entry name" value="GATASE"/>
</dbReference>
<comment type="caution">
    <text evidence="14">The sequence shown here is derived from an EMBL/GenBank/DDBJ whole genome shotgun (WGS) entry which is preliminary data.</text>
</comment>
<protein>
    <recommendedName>
        <fullName evidence="11">CTP synthase</fullName>
        <ecNumber evidence="11">6.3.4.2</ecNumber>
    </recommendedName>
    <alternativeName>
        <fullName evidence="11">Cytidine 5'-triphosphate synthase</fullName>
    </alternativeName>
    <alternativeName>
        <fullName evidence="11">Cytidine triphosphate synthetase</fullName>
        <shortName evidence="11">CTP synthetase</shortName>
        <shortName evidence="11">CTPS</shortName>
    </alternativeName>
    <alternativeName>
        <fullName evidence="11">UTP--ammonia ligase</fullName>
    </alternativeName>
</protein>
<keyword evidence="8 11" id="KW-0315">Glutamine amidotransferase</keyword>
<feature type="binding site" evidence="11">
    <location>
        <position position="76"/>
    </location>
    <ligand>
        <name>ATP</name>
        <dbReference type="ChEBI" id="CHEBI:30616"/>
    </ligand>
</feature>
<feature type="domain" description="CTP synthase N-terminal" evidence="13">
    <location>
        <begin position="8"/>
        <end position="271"/>
    </location>
</feature>
<dbReference type="GO" id="GO:0046872">
    <property type="term" value="F:metal ion binding"/>
    <property type="evidence" value="ECO:0007669"/>
    <property type="project" value="UniProtKB-KW"/>
</dbReference>
<comment type="activity regulation">
    <text evidence="11">Allosterically activated by GTP, when glutamine is the substrate; GTP has no effect on the reaction when ammonia is the substrate. The allosteric effector GTP functions by stabilizing the protein conformation that binds the tetrahedral intermediate(s) formed during glutamine hydrolysis. Inhibited by the product CTP, via allosteric rather than competitive inhibition.</text>
</comment>
<feature type="binding site" evidence="11">
    <location>
        <position position="145"/>
    </location>
    <ligand>
        <name>Mg(2+)</name>
        <dbReference type="ChEBI" id="CHEBI:18420"/>
    </ligand>
</feature>
<dbReference type="InterPro" id="IPR027417">
    <property type="entry name" value="P-loop_NTPase"/>
</dbReference>
<comment type="catalytic activity">
    <reaction evidence="11">
        <text>L-glutamine + H2O = L-glutamate + NH4(+)</text>
        <dbReference type="Rhea" id="RHEA:15889"/>
        <dbReference type="ChEBI" id="CHEBI:15377"/>
        <dbReference type="ChEBI" id="CHEBI:28938"/>
        <dbReference type="ChEBI" id="CHEBI:29985"/>
        <dbReference type="ChEBI" id="CHEBI:58359"/>
    </reaction>
</comment>
<keyword evidence="9 11" id="KW-0665">Pyrimidine biosynthesis</keyword>
<dbReference type="FunFam" id="3.40.50.880:FF:000002">
    <property type="entry name" value="CTP synthase"/>
    <property type="match status" value="1"/>
</dbReference>
<dbReference type="GO" id="GO:0005524">
    <property type="term" value="F:ATP binding"/>
    <property type="evidence" value="ECO:0007669"/>
    <property type="project" value="UniProtKB-KW"/>
</dbReference>
<feature type="domain" description="Glutamine amidotransferase" evidence="12">
    <location>
        <begin position="306"/>
        <end position="537"/>
    </location>
</feature>
<dbReference type="UniPathway" id="UPA00159">
    <property type="reaction ID" value="UER00277"/>
</dbReference>
<feature type="binding site" evidence="11">
    <location>
        <position position="410"/>
    </location>
    <ligand>
        <name>L-glutamine</name>
        <dbReference type="ChEBI" id="CHEBI:58359"/>
    </ligand>
</feature>
<feature type="binding site" evidence="11">
    <location>
        <position position="76"/>
    </location>
    <ligand>
        <name>Mg(2+)</name>
        <dbReference type="ChEBI" id="CHEBI:18420"/>
    </ligand>
</feature>
<evidence type="ECO:0000256" key="3">
    <source>
        <dbReference type="ARBA" id="ARBA00022598"/>
    </source>
</evidence>
<gene>
    <name evidence="11" type="primary">pyrG</name>
    <name evidence="14" type="ORF">LI90_1847</name>
</gene>
<evidence type="ECO:0000313" key="15">
    <source>
        <dbReference type="Proteomes" id="UP000070188"/>
    </source>
</evidence>
<comment type="similarity">
    <text evidence="2 11">Belongs to the CTP synthase family.</text>
</comment>
<evidence type="ECO:0000256" key="2">
    <source>
        <dbReference type="ARBA" id="ARBA00007533"/>
    </source>
</evidence>
<comment type="catalytic activity">
    <reaction evidence="10 11">
        <text>UTP + L-glutamine + ATP + H2O = CTP + L-glutamate + ADP + phosphate + 2 H(+)</text>
        <dbReference type="Rhea" id="RHEA:26426"/>
        <dbReference type="ChEBI" id="CHEBI:15377"/>
        <dbReference type="ChEBI" id="CHEBI:15378"/>
        <dbReference type="ChEBI" id="CHEBI:29985"/>
        <dbReference type="ChEBI" id="CHEBI:30616"/>
        <dbReference type="ChEBI" id="CHEBI:37563"/>
        <dbReference type="ChEBI" id="CHEBI:43474"/>
        <dbReference type="ChEBI" id="CHEBI:46398"/>
        <dbReference type="ChEBI" id="CHEBI:58359"/>
        <dbReference type="ChEBI" id="CHEBI:456216"/>
        <dbReference type="EC" id="6.3.4.2"/>
    </reaction>
</comment>
<feature type="binding site" evidence="11">
    <location>
        <position position="471"/>
    </location>
    <ligand>
        <name>L-glutamine</name>
        <dbReference type="ChEBI" id="CHEBI:58359"/>
    </ligand>
</feature>
<dbReference type="Gene3D" id="3.40.50.300">
    <property type="entry name" value="P-loop containing nucleotide triphosphate hydrolases"/>
    <property type="match status" value="1"/>
</dbReference>
<dbReference type="Pfam" id="PF00117">
    <property type="entry name" value="GATase"/>
    <property type="match status" value="1"/>
</dbReference>
<evidence type="ECO:0000313" key="14">
    <source>
        <dbReference type="EMBL" id="KWX00820.1"/>
    </source>
</evidence>
<feature type="binding site" evidence="11">
    <location>
        <begin position="192"/>
        <end position="197"/>
    </location>
    <ligand>
        <name>UTP</name>
        <dbReference type="ChEBI" id="CHEBI:46398"/>
    </ligand>
</feature>
<dbReference type="GO" id="GO:0019856">
    <property type="term" value="P:pyrimidine nucleobase biosynthetic process"/>
    <property type="evidence" value="ECO:0007669"/>
    <property type="project" value="TreeGrafter"/>
</dbReference>
<keyword evidence="3 11" id="KW-0436">Ligase</keyword>
<comment type="catalytic activity">
    <reaction evidence="11">
        <text>UTP + NH4(+) + ATP = CTP + ADP + phosphate + 2 H(+)</text>
        <dbReference type="Rhea" id="RHEA:16597"/>
        <dbReference type="ChEBI" id="CHEBI:15378"/>
        <dbReference type="ChEBI" id="CHEBI:28938"/>
        <dbReference type="ChEBI" id="CHEBI:30616"/>
        <dbReference type="ChEBI" id="CHEBI:37563"/>
        <dbReference type="ChEBI" id="CHEBI:43474"/>
        <dbReference type="ChEBI" id="CHEBI:46398"/>
        <dbReference type="ChEBI" id="CHEBI:456216"/>
    </reaction>
</comment>